<reference evidence="2" key="1">
    <citation type="submission" date="2021-05" db="EMBL/GenBank/DDBJ databases">
        <title>The genome of the haptophyte Pavlova lutheri (Diacronema luteri, Pavlovales) - a model for lipid biosynthesis in eukaryotic algae.</title>
        <authorList>
            <person name="Hulatt C.J."/>
            <person name="Posewitz M.C."/>
        </authorList>
    </citation>
    <scope>NUCLEOTIDE SEQUENCE</scope>
    <source>
        <strain evidence="2">NIVA-4/92</strain>
    </source>
</reference>
<evidence type="ECO:0000313" key="3">
    <source>
        <dbReference type="Proteomes" id="UP000751190"/>
    </source>
</evidence>
<dbReference type="Proteomes" id="UP000751190">
    <property type="component" value="Unassembled WGS sequence"/>
</dbReference>
<comment type="caution">
    <text evidence="2">The sequence shown here is derived from an EMBL/GenBank/DDBJ whole genome shotgun (WGS) entry which is preliminary data.</text>
</comment>
<evidence type="ECO:0008006" key="4">
    <source>
        <dbReference type="Google" id="ProtNLM"/>
    </source>
</evidence>
<keyword evidence="1" id="KW-0732">Signal</keyword>
<dbReference type="AlphaFoldDB" id="A0A8J6CF50"/>
<name>A0A8J6CF50_DIALT</name>
<proteinExistence type="predicted"/>
<dbReference type="OrthoDB" id="406551at2759"/>
<sequence>MGARATGVVALAWAVTAGVAAPEPPLWPDRFHVMSAQTTPGGKDVVHLFYDWPGGRNLNVITGQALERAGKGTLWDFERQDGLTFYYTPRTRECRTIDMKYGLLPPTWLRDKPAAELVGQGVTVGPFRCNVWTKGESDTPGVPFITYYAEEQTDRPVRWAFYTGQELDIIMYAAGETLPEVEWQLPPYCQGGMGAAPATPAGSSAGQALLDAWHARIAATLDQAAGAR</sequence>
<gene>
    <name evidence="2" type="ORF">KFE25_013839</name>
</gene>
<feature type="signal peptide" evidence="1">
    <location>
        <begin position="1"/>
        <end position="20"/>
    </location>
</feature>
<evidence type="ECO:0000313" key="2">
    <source>
        <dbReference type="EMBL" id="KAG8468756.1"/>
    </source>
</evidence>
<feature type="chain" id="PRO_5035164132" description="Lipoprotein" evidence="1">
    <location>
        <begin position="21"/>
        <end position="228"/>
    </location>
</feature>
<dbReference type="EMBL" id="JAGTXO010000004">
    <property type="protein sequence ID" value="KAG8468756.1"/>
    <property type="molecule type" value="Genomic_DNA"/>
</dbReference>
<dbReference type="InterPro" id="IPR038941">
    <property type="entry name" value="At4g14100-like"/>
</dbReference>
<keyword evidence="3" id="KW-1185">Reference proteome</keyword>
<dbReference type="PANTHER" id="PTHR33880">
    <property type="entry name" value="EXPRESSED PROTEIN"/>
    <property type="match status" value="1"/>
</dbReference>
<accession>A0A8J6CF50</accession>
<organism evidence="2 3">
    <name type="scientific">Diacronema lutheri</name>
    <name type="common">Unicellular marine alga</name>
    <name type="synonym">Monochrysis lutheri</name>
    <dbReference type="NCBI Taxonomy" id="2081491"/>
    <lineage>
        <taxon>Eukaryota</taxon>
        <taxon>Haptista</taxon>
        <taxon>Haptophyta</taxon>
        <taxon>Pavlovophyceae</taxon>
        <taxon>Pavlovales</taxon>
        <taxon>Pavlovaceae</taxon>
        <taxon>Diacronema</taxon>
    </lineage>
</organism>
<dbReference type="OMA" id="YTGRSAH"/>
<evidence type="ECO:0000256" key="1">
    <source>
        <dbReference type="SAM" id="SignalP"/>
    </source>
</evidence>
<protein>
    <recommendedName>
        <fullName evidence="4">Lipoprotein</fullName>
    </recommendedName>
</protein>
<dbReference type="PANTHER" id="PTHR33880:SF19">
    <property type="entry name" value="EXPRESSED PROTEIN"/>
    <property type="match status" value="1"/>
</dbReference>